<feature type="domain" description="Zn(2)-C6 fungal-type" evidence="4">
    <location>
        <begin position="30"/>
        <end position="62"/>
    </location>
</feature>
<keyword evidence="2" id="KW-0539">Nucleus</keyword>
<organism evidence="5 7">
    <name type="scientific">Verticillium longisporum</name>
    <name type="common">Verticillium dahliae var. longisporum</name>
    <dbReference type="NCBI Taxonomy" id="100787"/>
    <lineage>
        <taxon>Eukaryota</taxon>
        <taxon>Fungi</taxon>
        <taxon>Dikarya</taxon>
        <taxon>Ascomycota</taxon>
        <taxon>Pezizomycotina</taxon>
        <taxon>Sordariomycetes</taxon>
        <taxon>Hypocreomycetidae</taxon>
        <taxon>Glomerellales</taxon>
        <taxon>Plectosphaerellaceae</taxon>
        <taxon>Verticillium</taxon>
    </lineage>
</organism>
<dbReference type="SUPFAM" id="SSF57701">
    <property type="entry name" value="Zn2/Cys6 DNA-binding domain"/>
    <property type="match status" value="1"/>
</dbReference>
<dbReference type="EMBL" id="CVQH01020430">
    <property type="protein sequence ID" value="CRK27598.1"/>
    <property type="molecule type" value="Genomic_DNA"/>
</dbReference>
<feature type="compositionally biased region" description="Low complexity" evidence="3">
    <location>
        <begin position="1"/>
        <end position="20"/>
    </location>
</feature>
<dbReference type="GO" id="GO:0003677">
    <property type="term" value="F:DNA binding"/>
    <property type="evidence" value="ECO:0007669"/>
    <property type="project" value="InterPro"/>
</dbReference>
<dbReference type="InterPro" id="IPR001138">
    <property type="entry name" value="Zn2Cys6_DnaBD"/>
</dbReference>
<accession>A0A0G4LZV5</accession>
<dbReference type="InterPro" id="IPR036864">
    <property type="entry name" value="Zn2-C6_fun-type_DNA-bd_sf"/>
</dbReference>
<feature type="region of interest" description="Disordered" evidence="3">
    <location>
        <begin position="65"/>
        <end position="124"/>
    </location>
</feature>
<dbReference type="InterPro" id="IPR052761">
    <property type="entry name" value="Fungal_Detox/Toxin_TFs"/>
</dbReference>
<dbReference type="Proteomes" id="UP000045706">
    <property type="component" value="Unassembled WGS sequence"/>
</dbReference>
<evidence type="ECO:0000313" key="5">
    <source>
        <dbReference type="EMBL" id="CRK27598.1"/>
    </source>
</evidence>
<dbReference type="SMART" id="SM00066">
    <property type="entry name" value="GAL4"/>
    <property type="match status" value="1"/>
</dbReference>
<dbReference type="AlphaFoldDB" id="A0A0G4LZV5"/>
<dbReference type="Pfam" id="PF00172">
    <property type="entry name" value="Zn_clus"/>
    <property type="match status" value="1"/>
</dbReference>
<dbReference type="Pfam" id="PF04082">
    <property type="entry name" value="Fungal_trans"/>
    <property type="match status" value="1"/>
</dbReference>
<protein>
    <recommendedName>
        <fullName evidence="4">Zn(2)-C6 fungal-type domain-containing protein</fullName>
    </recommendedName>
</protein>
<sequence>MATTQTATVEATAKAPAKAPAKTRKRAPKACLSCRARKVRCDVSQRGRPCMNCYLDSESCVVTGRASRLRPPPEDAGKTQSSYPPHQGDETHQHAADTAATHHANPPVVRDDGKGLHEHSTASRDLASRELAGLVDDSSPEAIGEASQPKSMENHGSCHHGHQPPKTSHANNPAATSTKGAFANTFSVSSSFNPLPATQWTSTSEQPQKSIMTSDVTYSYYPFLAIGNIHYIPPQDVNFLELQGCLRMPTRAILDEFVQQYFLHVHPMLPLLNEGDFWDMYCNGGSKGLQQERISLLVFQAMLFSTANFVSRQSIKALGYPTIRAARAYFYRRAKLLYDLETESSPLSIAQAALLLTHWSAPASHSFRKPNTQWLAIAIQNAKTAEAHHYDAAPTHIQNTLKRLWWCCITRDRIMGLGIRRPLHITRAHFDFDKNSILRYADLSDEIERSRVYNPETKRCLAEILEQLVELCVVLTDILILVFPIDDSPGWGRELKTEEQDKLREYKIDLRRWYKSATLRFPMLGGGSVARMNAGGGGKEFQHDSVILYTNLMYMYYHSSRVVLSHHEVLHLAITAAAPSFSSIPSRDLAIIGENRHELQDAASGVTECLKELIHLRLARWLPISAVACTALPLVLHILDVKLSSSAQRSSGSSAIDPNTQSALKQHRLNILIEAMKTYQPQYDGVDLVSETIRHIVNLAQIDPPADGANNQADGSAISDWTDILASQPSSYLRLALTMDLALSKGRLPEDGDFPVSLRGLFTGGFNALRTLIEQKRSEAATAAAAAAAMAQNHAFSHASALHAVDFDAGTLRPSLFHLQPGVVTAVHSDEDSSTTSPASAGDHSVESTTDATSPHQVYDLAMDIDMMGGGGDDMSSDGIAGLAAEVMAAFPLHGVSPSSGGDFDGMYFDGSEQRGEAAEWMDGAWAEMAAGEEERTDRDTARALLEALKQGEVGDVVL</sequence>
<evidence type="ECO:0000259" key="4">
    <source>
        <dbReference type="PROSITE" id="PS50048"/>
    </source>
</evidence>
<evidence type="ECO:0000256" key="1">
    <source>
        <dbReference type="ARBA" id="ARBA00022723"/>
    </source>
</evidence>
<feature type="region of interest" description="Disordered" evidence="3">
    <location>
        <begin position="1"/>
        <end position="28"/>
    </location>
</feature>
<feature type="compositionally biased region" description="Polar residues" evidence="3">
    <location>
        <begin position="165"/>
        <end position="177"/>
    </location>
</feature>
<dbReference type="PANTHER" id="PTHR47425:SF2">
    <property type="entry name" value="FARB-RELATED"/>
    <property type="match status" value="1"/>
</dbReference>
<evidence type="ECO:0000313" key="7">
    <source>
        <dbReference type="Proteomes" id="UP000044602"/>
    </source>
</evidence>
<dbReference type="GO" id="GO:0000981">
    <property type="term" value="F:DNA-binding transcription factor activity, RNA polymerase II-specific"/>
    <property type="evidence" value="ECO:0007669"/>
    <property type="project" value="InterPro"/>
</dbReference>
<dbReference type="CDD" id="cd00067">
    <property type="entry name" value="GAL4"/>
    <property type="match status" value="1"/>
</dbReference>
<evidence type="ECO:0000313" key="6">
    <source>
        <dbReference type="EMBL" id="CRK47295.1"/>
    </source>
</evidence>
<evidence type="ECO:0000256" key="3">
    <source>
        <dbReference type="SAM" id="MobiDB-lite"/>
    </source>
</evidence>
<dbReference type="Gene3D" id="4.10.240.10">
    <property type="entry name" value="Zn(2)-C6 fungal-type DNA-binding domain"/>
    <property type="match status" value="1"/>
</dbReference>
<feature type="region of interest" description="Disordered" evidence="3">
    <location>
        <begin position="828"/>
        <end position="855"/>
    </location>
</feature>
<dbReference type="InterPro" id="IPR007219">
    <property type="entry name" value="XnlR_reg_dom"/>
</dbReference>
<keyword evidence="7" id="KW-1185">Reference proteome</keyword>
<feature type="compositionally biased region" description="Basic and acidic residues" evidence="3">
    <location>
        <begin position="109"/>
        <end position="124"/>
    </location>
</feature>
<dbReference type="GO" id="GO:0006351">
    <property type="term" value="P:DNA-templated transcription"/>
    <property type="evidence" value="ECO:0007669"/>
    <property type="project" value="InterPro"/>
</dbReference>
<gene>
    <name evidence="5" type="ORF">BN1708_014852</name>
    <name evidence="6" type="ORF">BN1723_007472</name>
</gene>
<dbReference type="GO" id="GO:0008270">
    <property type="term" value="F:zinc ion binding"/>
    <property type="evidence" value="ECO:0007669"/>
    <property type="project" value="InterPro"/>
</dbReference>
<proteinExistence type="predicted"/>
<reference evidence="7 8" key="1">
    <citation type="submission" date="2015-05" db="EMBL/GenBank/DDBJ databases">
        <authorList>
            <person name="Fogelqvist Johan"/>
        </authorList>
    </citation>
    <scope>NUCLEOTIDE SEQUENCE [LARGE SCALE GENOMIC DNA]</scope>
    <source>
        <strain evidence="5">VL1</strain>
        <strain evidence="6">VL2</strain>
    </source>
</reference>
<dbReference type="EMBL" id="CVQI01036384">
    <property type="protein sequence ID" value="CRK47295.1"/>
    <property type="molecule type" value="Genomic_DNA"/>
</dbReference>
<dbReference type="PROSITE" id="PS00463">
    <property type="entry name" value="ZN2_CY6_FUNGAL_1"/>
    <property type="match status" value="1"/>
</dbReference>
<name>A0A0G4LZV5_VERLO</name>
<dbReference type="CDD" id="cd12148">
    <property type="entry name" value="fungal_TF_MHR"/>
    <property type="match status" value="1"/>
</dbReference>
<evidence type="ECO:0000256" key="2">
    <source>
        <dbReference type="ARBA" id="ARBA00023242"/>
    </source>
</evidence>
<evidence type="ECO:0000313" key="8">
    <source>
        <dbReference type="Proteomes" id="UP000045706"/>
    </source>
</evidence>
<dbReference type="STRING" id="100787.A0A0G4LZV5"/>
<dbReference type="Proteomes" id="UP000044602">
    <property type="component" value="Unassembled WGS sequence"/>
</dbReference>
<keyword evidence="1" id="KW-0479">Metal-binding</keyword>
<dbReference type="PANTHER" id="PTHR47425">
    <property type="entry name" value="FARB-RELATED"/>
    <property type="match status" value="1"/>
</dbReference>
<dbReference type="PROSITE" id="PS50048">
    <property type="entry name" value="ZN2_CY6_FUNGAL_2"/>
    <property type="match status" value="1"/>
</dbReference>
<feature type="region of interest" description="Disordered" evidence="3">
    <location>
        <begin position="138"/>
        <end position="177"/>
    </location>
</feature>